<dbReference type="GeneID" id="66079572"/>
<dbReference type="OrthoDB" id="3158970at2759"/>
<feature type="region of interest" description="Disordered" evidence="1">
    <location>
        <begin position="657"/>
        <end position="676"/>
    </location>
</feature>
<feature type="region of interest" description="Disordered" evidence="1">
    <location>
        <begin position="474"/>
        <end position="542"/>
    </location>
</feature>
<feature type="compositionally biased region" description="Low complexity" evidence="1">
    <location>
        <begin position="493"/>
        <end position="506"/>
    </location>
</feature>
<feature type="region of interest" description="Disordered" evidence="1">
    <location>
        <begin position="704"/>
        <end position="871"/>
    </location>
</feature>
<feature type="compositionally biased region" description="Polar residues" evidence="1">
    <location>
        <begin position="633"/>
        <end position="645"/>
    </location>
</feature>
<feature type="compositionally biased region" description="Basic and acidic residues" evidence="1">
    <location>
        <begin position="529"/>
        <end position="541"/>
    </location>
</feature>
<keyword evidence="3" id="KW-1185">Reference proteome</keyword>
<evidence type="ECO:0000313" key="3">
    <source>
        <dbReference type="Proteomes" id="UP001049176"/>
    </source>
</evidence>
<dbReference type="Proteomes" id="UP001049176">
    <property type="component" value="Chromosome 6"/>
</dbReference>
<name>A0A9P7RXW6_9AGAR</name>
<accession>A0A9P7RXW6</accession>
<protein>
    <submittedName>
        <fullName evidence="2">Uncharacterized protein</fullName>
    </submittedName>
</protein>
<dbReference type="AlphaFoldDB" id="A0A9P7RXW6"/>
<comment type="caution">
    <text evidence="2">The sequence shown here is derived from an EMBL/GenBank/DDBJ whole genome shotgun (WGS) entry which is preliminary data.</text>
</comment>
<organism evidence="2 3">
    <name type="scientific">Marasmius oreades</name>
    <name type="common">fairy-ring Marasmius</name>
    <dbReference type="NCBI Taxonomy" id="181124"/>
    <lineage>
        <taxon>Eukaryota</taxon>
        <taxon>Fungi</taxon>
        <taxon>Dikarya</taxon>
        <taxon>Basidiomycota</taxon>
        <taxon>Agaricomycotina</taxon>
        <taxon>Agaricomycetes</taxon>
        <taxon>Agaricomycetidae</taxon>
        <taxon>Agaricales</taxon>
        <taxon>Marasmiineae</taxon>
        <taxon>Marasmiaceae</taxon>
        <taxon>Marasmius</taxon>
    </lineage>
</organism>
<feature type="compositionally biased region" description="Basic and acidic residues" evidence="1">
    <location>
        <begin position="474"/>
        <end position="492"/>
    </location>
</feature>
<dbReference type="EMBL" id="CM032186">
    <property type="protein sequence ID" value="KAG7091465.1"/>
    <property type="molecule type" value="Genomic_DNA"/>
</dbReference>
<dbReference type="KEGG" id="more:E1B28_010496"/>
<sequence>MAEIGTIYKGKVTNRSWAELPEEIVRMIATDYLFMMSRTTYIPEQWEARLFWYNRVVYTAIRDAKTMDMLMNICPQWTVALETHTFWNHVTHILDPQDIFVRRHHGTTQQNPYNLYRHIAYHSCLICRINSPQNSKGVLLADRLINTFHLGNCGICRDHRSHRTAFCGLCLREGQPYELEAGIDRALAVFCMANEDDEIWPGVDATCRACRSEWLWKTASQQAKHKDAVGGRRFHIQDWEARTAVECFLDLGESTIQEVIALCLEKFWLQTHTRLPDMMSQALAATRFAHAENEEEMEMELNSEIDEEDEDDMELLQLTEEGGVKDLALGDWARHRILDGHWLSPADQWYGNKSYSVRAIHPCPWAIETGHEHNAENVVTEEEDHPSRTILREDIPPTFPLCELAYHAHRKQLRLVLLPAMKNFVRKIVIECAEDGCDPVMRASRMSMEDVMRELRDASMWLDGVDWLERRRNTRPDESSRTRYDGSDDHASSTDSSSGKSSSDESNITSPVLSTSTFQTTPSPPPLTEGKDHAKRDESLARRVRRPVTIAVAPVLDPPRLIHPIPYVPITASHLPVYSTDTLKQIWREACSPLYHCRCKLCERAQANQAAQAGAGANQRANANNGRTPPAQDHNQTRTAPPTQIQLHEVIDVDAEEEEEVAYERSNEAEYDDEEDISDLSDVLSDLDDDDDALSSARKRHYALNRKRVSRSRTHSPEVPPAQLTAHTLKQPYRTPSPSIRNDFDASPSRPRKRSCDDVDSGLNTSFPLDLSQYHHGEPGTPPKRPRRDGPVMSLPVPKISHQLRPSTLSPGKMKKRGSQEMDGADYVSKRLKVSEDREEESGSGDSPPPRSTTSTSVGAEESEDDNTIRVVGATGIGVTADAIPRGTASSKGGGIATPPVELTKRTITPLPGRG</sequence>
<feature type="region of interest" description="Disordered" evidence="1">
    <location>
        <begin position="883"/>
        <end position="915"/>
    </location>
</feature>
<proteinExistence type="predicted"/>
<gene>
    <name evidence="2" type="ORF">E1B28_010496</name>
</gene>
<evidence type="ECO:0000313" key="2">
    <source>
        <dbReference type="EMBL" id="KAG7091465.1"/>
    </source>
</evidence>
<reference evidence="2" key="1">
    <citation type="journal article" date="2021" name="Genome Biol. Evol.">
        <title>The assembled and annotated genome of the fairy-ring fungus Marasmius oreades.</title>
        <authorList>
            <person name="Hiltunen M."/>
            <person name="Ament-Velasquez S.L."/>
            <person name="Johannesson H."/>
        </authorList>
    </citation>
    <scope>NUCLEOTIDE SEQUENCE</scope>
    <source>
        <strain evidence="2">03SP1</strain>
    </source>
</reference>
<dbReference type="RefSeq" id="XP_043007935.1">
    <property type="nucleotide sequence ID" value="XM_043155467.1"/>
</dbReference>
<feature type="compositionally biased region" description="Low complexity" evidence="1">
    <location>
        <begin position="613"/>
        <end position="627"/>
    </location>
</feature>
<feature type="region of interest" description="Disordered" evidence="1">
    <location>
        <begin position="613"/>
        <end position="645"/>
    </location>
</feature>
<evidence type="ECO:0000256" key="1">
    <source>
        <dbReference type="SAM" id="MobiDB-lite"/>
    </source>
</evidence>
<feature type="compositionally biased region" description="Basic residues" evidence="1">
    <location>
        <begin position="704"/>
        <end position="714"/>
    </location>
</feature>